<protein>
    <submittedName>
        <fullName evidence="4">DALR anticodon-binding domain-containing protein 3-like</fullName>
    </submittedName>
</protein>
<accession>A0A6P4Y2D3</accession>
<feature type="compositionally biased region" description="Basic and acidic residues" evidence="1">
    <location>
        <begin position="221"/>
        <end position="233"/>
    </location>
</feature>
<dbReference type="GO" id="GO:0000049">
    <property type="term" value="F:tRNA binding"/>
    <property type="evidence" value="ECO:0007669"/>
    <property type="project" value="TreeGrafter"/>
</dbReference>
<evidence type="ECO:0000259" key="2">
    <source>
        <dbReference type="SMART" id="SM00836"/>
    </source>
</evidence>
<dbReference type="InterPro" id="IPR009080">
    <property type="entry name" value="tRNAsynth_Ia_anticodon-bd"/>
</dbReference>
<dbReference type="SUPFAM" id="SSF47323">
    <property type="entry name" value="Anticodon-binding domain of a subclass of class I aminoacyl-tRNA synthetases"/>
    <property type="match status" value="1"/>
</dbReference>
<dbReference type="AlphaFoldDB" id="A0A6P4Y2D3"/>
<dbReference type="GO" id="GO:0005524">
    <property type="term" value="F:ATP binding"/>
    <property type="evidence" value="ECO:0007669"/>
    <property type="project" value="InterPro"/>
</dbReference>
<dbReference type="PANTHER" id="PTHR16043:SF1">
    <property type="entry name" value="DALR ANTICODON-BINDING DOMAIN-CONTAINING PROTEIN 3"/>
    <property type="match status" value="1"/>
</dbReference>
<reference evidence="4" key="1">
    <citation type="submission" date="2025-08" db="UniProtKB">
        <authorList>
            <consortium name="RefSeq"/>
        </authorList>
    </citation>
    <scope>IDENTIFICATION</scope>
    <source>
        <tissue evidence="4">Gonad</tissue>
    </source>
</reference>
<dbReference type="GO" id="GO:0006420">
    <property type="term" value="P:arginyl-tRNA aminoacylation"/>
    <property type="evidence" value="ECO:0007669"/>
    <property type="project" value="InterPro"/>
</dbReference>
<dbReference type="RefSeq" id="XP_019623120.1">
    <property type="nucleotide sequence ID" value="XM_019767561.1"/>
</dbReference>
<dbReference type="InterPro" id="IPR037380">
    <property type="entry name" value="DALRD3"/>
</dbReference>
<dbReference type="SMART" id="SM00836">
    <property type="entry name" value="DALR_1"/>
    <property type="match status" value="1"/>
</dbReference>
<dbReference type="Gene3D" id="1.10.730.10">
    <property type="entry name" value="Isoleucyl-tRNA Synthetase, Domain 1"/>
    <property type="match status" value="1"/>
</dbReference>
<feature type="compositionally biased region" description="Basic and acidic residues" evidence="1">
    <location>
        <begin position="243"/>
        <end position="253"/>
    </location>
</feature>
<evidence type="ECO:0000256" key="1">
    <source>
        <dbReference type="SAM" id="MobiDB-lite"/>
    </source>
</evidence>
<dbReference type="InterPro" id="IPR008909">
    <property type="entry name" value="DALR_anticod-bd"/>
</dbReference>
<name>A0A6P4Y2D3_BRABE</name>
<feature type="domain" description="DALR anticodon binding" evidence="2">
    <location>
        <begin position="456"/>
        <end position="593"/>
    </location>
</feature>
<dbReference type="GO" id="GO:0004814">
    <property type="term" value="F:arginine-tRNA ligase activity"/>
    <property type="evidence" value="ECO:0007669"/>
    <property type="project" value="InterPro"/>
</dbReference>
<dbReference type="KEGG" id="bbel:109469151"/>
<dbReference type="Pfam" id="PF05746">
    <property type="entry name" value="DALR_1"/>
    <property type="match status" value="1"/>
</dbReference>
<dbReference type="GeneID" id="109469151"/>
<proteinExistence type="predicted"/>
<dbReference type="GO" id="GO:0106217">
    <property type="term" value="P:tRNA C3-cytosine methylation"/>
    <property type="evidence" value="ECO:0007669"/>
    <property type="project" value="TreeGrafter"/>
</dbReference>
<gene>
    <name evidence="4" type="primary">LOC109469151</name>
</gene>
<dbReference type="PANTHER" id="PTHR16043">
    <property type="entry name" value="DALRD3 PROTEIN"/>
    <property type="match status" value="1"/>
</dbReference>
<sequence>MAASECVLKRFSAEFQDFLQTRAQCKDLSRPGQSVVLKQSTNLGNGDFVVPSVFVKAAFPDRAILESFLSSKELAESLLSLSLPVQQLSISDDGRLCLKLSRPQTFHKVLSNVEKLKSNYGPMENSGDNVAVVNLVPQNYRTCGKADSGQSLVQLRGALIASHVAALLKANGFEVHKVKSNVQGEHEEFWDILCEGVQSSAVDSESDSGTREQILQATAESKYRISDSEDRRHLSSNNEEDTKDCSKQERESVSDPSDGLTGKEKFVMLDLKKFIEDGSLQTGKDGYDPNLKTVTVLEGNQPTLLMEEVISLQTILKLDSVKTKAPVVVHVASHGRAFHAQQVDMTWRMLNLNEVTTCQTHLVYNSVAARKSTSTSEQLTAQDFWRLRHAQMKEASVLKYGDTVEGPGWDSTITAMTAAAIKFELLFTSCQNIAKLDLSIKESGEGPQDNKGGAFILYNCARLATLFKHYQEDVQAGVYPDLPDISSVDFSLLKEEEEWELLFNFLLPYPDLVQGTVGDISNTRAKILTHQVCSFLIALSRDLSSYYRRVRVLLEPRVHLLPVMFARLHLLKGVQQVMHNGLSLLGIQPLAQM</sequence>
<feature type="region of interest" description="Disordered" evidence="1">
    <location>
        <begin position="218"/>
        <end position="261"/>
    </location>
</feature>
<dbReference type="Proteomes" id="UP000515135">
    <property type="component" value="Unplaced"/>
</dbReference>
<organism evidence="3 4">
    <name type="scientific">Branchiostoma belcheri</name>
    <name type="common">Amphioxus</name>
    <dbReference type="NCBI Taxonomy" id="7741"/>
    <lineage>
        <taxon>Eukaryota</taxon>
        <taxon>Metazoa</taxon>
        <taxon>Chordata</taxon>
        <taxon>Cephalochordata</taxon>
        <taxon>Leptocardii</taxon>
        <taxon>Amphioxiformes</taxon>
        <taxon>Branchiostomatidae</taxon>
        <taxon>Branchiostoma</taxon>
    </lineage>
</organism>
<evidence type="ECO:0000313" key="3">
    <source>
        <dbReference type="Proteomes" id="UP000515135"/>
    </source>
</evidence>
<evidence type="ECO:0000313" key="4">
    <source>
        <dbReference type="RefSeq" id="XP_019623120.1"/>
    </source>
</evidence>
<keyword evidence="3" id="KW-1185">Reference proteome</keyword>
<dbReference type="OrthoDB" id="9990834at2759"/>